<sequence>MKLNANLLSLAALAAFPSMANAAPTPDCATQSGCIQFTVNKLDSDSCGVGDCAVEVCMEVNSSLPGCVKSDTFSHMCMQSDTSGCPAWQDEAKTIPLLGAGGGTCESGKTYGEGSGSGTAIFAGKCEGKDDITMCQEGAPGQTLYWILKDGNVKNNPAEDKTFTLPFTVNKADAGCTGDVRCWNNEYNCGASFNKAQAPKERTWAFTIPSSDGGSCDACGSSPPTTPNPPPPPTAPTPNPPPPPPTAPPPTTPIEPAPTPRVGPTPAAPTPTADNTTPTPGSNGDPHFKTWKNEHFEYHGQCDLVLTKDANFADGLGLDIQLRTKLVRYWSYIRNAAIRIGHDIIELEGSDDPQEQHVRYWYNMQFRSDEAKTLGGFPMIIRRAHSKLTKIVIDLDSKYPGVKLVMSTYKEFVKVEVEGATEEAFGKSVGLLGDFKTGKTLARDGETYVHDFRDYGNEWQVTPMEDMLFHSTEEPQFPKKCLEPEDPRGDRRRRLDESNITMEQAEKACSRLKDPLDQKDCVYDILATQDMGMAGAF</sequence>
<feature type="compositionally biased region" description="Pro residues" evidence="1">
    <location>
        <begin position="224"/>
        <end position="269"/>
    </location>
</feature>
<gene>
    <name evidence="3" type="ORF">CYCCA115_LOCUS23462</name>
</gene>
<feature type="signal peptide" evidence="2">
    <location>
        <begin position="1"/>
        <end position="22"/>
    </location>
</feature>
<dbReference type="AlphaFoldDB" id="A0AAD2JP69"/>
<feature type="compositionally biased region" description="Low complexity" evidence="1">
    <location>
        <begin position="270"/>
        <end position="280"/>
    </location>
</feature>
<feature type="region of interest" description="Disordered" evidence="1">
    <location>
        <begin position="206"/>
        <end position="290"/>
    </location>
</feature>
<organism evidence="3 4">
    <name type="scientific">Cylindrotheca closterium</name>
    <dbReference type="NCBI Taxonomy" id="2856"/>
    <lineage>
        <taxon>Eukaryota</taxon>
        <taxon>Sar</taxon>
        <taxon>Stramenopiles</taxon>
        <taxon>Ochrophyta</taxon>
        <taxon>Bacillariophyta</taxon>
        <taxon>Bacillariophyceae</taxon>
        <taxon>Bacillariophycidae</taxon>
        <taxon>Bacillariales</taxon>
        <taxon>Bacillariaceae</taxon>
        <taxon>Cylindrotheca</taxon>
    </lineage>
</organism>
<keyword evidence="2" id="KW-0732">Signal</keyword>
<feature type="compositionally biased region" description="Low complexity" evidence="1">
    <location>
        <begin position="209"/>
        <end position="223"/>
    </location>
</feature>
<reference evidence="3" key="1">
    <citation type="submission" date="2023-08" db="EMBL/GenBank/DDBJ databases">
        <authorList>
            <person name="Audoor S."/>
            <person name="Bilcke G."/>
        </authorList>
    </citation>
    <scope>NUCLEOTIDE SEQUENCE</scope>
</reference>
<evidence type="ECO:0008006" key="5">
    <source>
        <dbReference type="Google" id="ProtNLM"/>
    </source>
</evidence>
<evidence type="ECO:0000256" key="1">
    <source>
        <dbReference type="SAM" id="MobiDB-lite"/>
    </source>
</evidence>
<dbReference type="Proteomes" id="UP001295423">
    <property type="component" value="Unassembled WGS sequence"/>
</dbReference>
<name>A0AAD2JP69_9STRA</name>
<accession>A0AAD2JP69</accession>
<proteinExistence type="predicted"/>
<keyword evidence="4" id="KW-1185">Reference proteome</keyword>
<evidence type="ECO:0000313" key="4">
    <source>
        <dbReference type="Proteomes" id="UP001295423"/>
    </source>
</evidence>
<feature type="chain" id="PRO_5042282883" description="VWFD domain-containing protein" evidence="2">
    <location>
        <begin position="23"/>
        <end position="537"/>
    </location>
</feature>
<dbReference type="EMBL" id="CAKOGP040002413">
    <property type="protein sequence ID" value="CAJ1968922.1"/>
    <property type="molecule type" value="Genomic_DNA"/>
</dbReference>
<comment type="caution">
    <text evidence="3">The sequence shown here is derived from an EMBL/GenBank/DDBJ whole genome shotgun (WGS) entry which is preliminary data.</text>
</comment>
<evidence type="ECO:0000313" key="3">
    <source>
        <dbReference type="EMBL" id="CAJ1968922.1"/>
    </source>
</evidence>
<evidence type="ECO:0000256" key="2">
    <source>
        <dbReference type="SAM" id="SignalP"/>
    </source>
</evidence>
<protein>
    <recommendedName>
        <fullName evidence="5">VWFD domain-containing protein</fullName>
    </recommendedName>
</protein>